<feature type="binding site" evidence="3">
    <location>
        <begin position="151"/>
        <end position="152"/>
    </location>
    <ligand>
        <name>UDP-N-acetyl-alpha-D-muramoyl-L-alanyl-D-glutamate</name>
        <dbReference type="ChEBI" id="CHEBI:83900"/>
    </ligand>
</feature>
<dbReference type="SMR" id="A0A069ZXI4"/>
<keyword evidence="3 4" id="KW-0961">Cell wall biogenesis/degradation</keyword>
<dbReference type="InterPro" id="IPR035911">
    <property type="entry name" value="MurE/MurF_N"/>
</dbReference>
<dbReference type="GO" id="GO:0071555">
    <property type="term" value="P:cell wall organization"/>
    <property type="evidence" value="ECO:0007669"/>
    <property type="project" value="UniProtKB-KW"/>
</dbReference>
<dbReference type="InterPro" id="IPR036565">
    <property type="entry name" value="Mur-like_cat_sf"/>
</dbReference>
<dbReference type="PANTHER" id="PTHR23135">
    <property type="entry name" value="MUR LIGASE FAMILY MEMBER"/>
    <property type="match status" value="1"/>
</dbReference>
<feature type="domain" description="Mur ligase C-terminal" evidence="5">
    <location>
        <begin position="330"/>
        <end position="455"/>
    </location>
</feature>
<dbReference type="Gene3D" id="3.40.1390.10">
    <property type="entry name" value="MurE/MurF, N-terminal domain"/>
    <property type="match status" value="1"/>
</dbReference>
<feature type="short sequence motif" description="Meso-diaminopimelate recognition motif" evidence="3">
    <location>
        <begin position="403"/>
        <end position="406"/>
    </location>
</feature>
<dbReference type="GeneID" id="1245900"/>
<dbReference type="GO" id="GO:0008360">
    <property type="term" value="P:regulation of cell shape"/>
    <property type="evidence" value="ECO:0007669"/>
    <property type="project" value="UniProtKB-KW"/>
</dbReference>
<comment type="cofactor">
    <cofactor evidence="3">
        <name>Mg(2+)</name>
        <dbReference type="ChEBI" id="CHEBI:18420"/>
    </cofactor>
</comment>
<name>A0A069ZXI4_CHLMR</name>
<keyword evidence="3 4" id="KW-0573">Peptidoglycan synthesis</keyword>
<evidence type="ECO:0000256" key="1">
    <source>
        <dbReference type="ARBA" id="ARBA00005898"/>
    </source>
</evidence>
<keyword evidence="3 4" id="KW-0131">Cell cycle</keyword>
<dbReference type="Pfam" id="PF02875">
    <property type="entry name" value="Mur_ligase_C"/>
    <property type="match status" value="1"/>
</dbReference>
<sequence>MHLDQLLRDIPAKIYGKVESIPVRNLTRDSRCTGVGDIFIARQGQMCNGNDYSGQAVENGAIAILSSLYNPFLSVVQIVTEDLTALEACLAARFYNDPSKRLDVIGVTGTNGKTTVSALARELMEYKGRCTGLVGTIEHILGEHRIIDSFTTPDAILLQKYFAEMVKQNLSSAVVEVSSIGLALGRVRETEFLAGVLTNVSLDHLDFHGSFEEYVVAKKQLFVSLPEHGVAVVNSDCEYAQSFLEISPARGVSYAVHQEADYRAVNLKFSSLGSTFDILYQGNVFSCETSLVGEHNVYNVLAALSVVHQILGGDFAELVHYVRYLSAPKGRLEPVLSGPCPIYIDYAHTPDALDNVCKILSQLLPADGRLIIVFGCGGDRDHSKRPIMAKVAETYGFSVVTSDNPRTEDPDQIIADICSGFSTDRYVIESDRRLAIVKAISMALDKDIVLVAGKGHEVYQIFKHQTIVFDDREVVCEALASIY</sequence>
<dbReference type="PANTHER" id="PTHR23135:SF4">
    <property type="entry name" value="UDP-N-ACETYLMURAMOYL-L-ALANYL-D-GLUTAMATE--2,6-DIAMINOPIMELATE LIGASE MURE HOMOLOG, CHLOROPLASTIC"/>
    <property type="match status" value="1"/>
</dbReference>
<comment type="catalytic activity">
    <reaction evidence="3">
        <text>UDP-N-acetyl-alpha-D-muramoyl-L-alanyl-D-glutamate + meso-2,6-diaminopimelate + ATP = UDP-N-acetyl-alpha-D-muramoyl-L-alanyl-gamma-D-glutamyl-meso-2,6-diaminopimelate + ADP + phosphate + H(+)</text>
        <dbReference type="Rhea" id="RHEA:23676"/>
        <dbReference type="ChEBI" id="CHEBI:15378"/>
        <dbReference type="ChEBI" id="CHEBI:30616"/>
        <dbReference type="ChEBI" id="CHEBI:43474"/>
        <dbReference type="ChEBI" id="CHEBI:57791"/>
        <dbReference type="ChEBI" id="CHEBI:83900"/>
        <dbReference type="ChEBI" id="CHEBI:83905"/>
        <dbReference type="ChEBI" id="CHEBI:456216"/>
        <dbReference type="EC" id="6.3.2.13"/>
    </reaction>
</comment>
<dbReference type="KEGG" id="cmg:NC81_02735"/>
<evidence type="ECO:0000256" key="2">
    <source>
        <dbReference type="ARBA" id="ARBA00022842"/>
    </source>
</evidence>
<comment type="subcellular location">
    <subcellularLocation>
        <location evidence="3 4">Cytoplasm</location>
    </subcellularLocation>
</comment>
<dbReference type="SUPFAM" id="SSF63418">
    <property type="entry name" value="MurE/MurF N-terminal domain"/>
    <property type="match status" value="1"/>
</dbReference>
<dbReference type="UniPathway" id="UPA00219"/>
<evidence type="ECO:0000259" key="6">
    <source>
        <dbReference type="Pfam" id="PF08245"/>
    </source>
</evidence>
<feature type="binding site" evidence="3">
    <location>
        <position position="380"/>
    </location>
    <ligand>
        <name>meso-2,6-diaminopimelate</name>
        <dbReference type="ChEBI" id="CHEBI:57791"/>
    </ligand>
</feature>
<dbReference type="Gene3D" id="3.40.1190.10">
    <property type="entry name" value="Mur-like, catalytic domain"/>
    <property type="match status" value="1"/>
</dbReference>
<dbReference type="EMBL" id="CP007217">
    <property type="protein sequence ID" value="AJR10616.1"/>
    <property type="molecule type" value="Genomic_DNA"/>
</dbReference>
<comment type="similarity">
    <text evidence="1 3">Belongs to the MurCDEF family. MurE subfamily.</text>
</comment>
<dbReference type="NCBIfam" id="TIGR01085">
    <property type="entry name" value="murE"/>
    <property type="match status" value="1"/>
</dbReference>
<dbReference type="InterPro" id="IPR005761">
    <property type="entry name" value="UDP-N-AcMur-Glu-dNH2Pim_ligase"/>
</dbReference>
<feature type="binding site" evidence="3">
    <location>
        <position position="457"/>
    </location>
    <ligand>
        <name>meso-2,6-diaminopimelate</name>
        <dbReference type="ChEBI" id="CHEBI:57791"/>
    </ligand>
</feature>
<evidence type="ECO:0000313" key="7">
    <source>
        <dbReference type="EMBL" id="AJR10616.1"/>
    </source>
</evidence>
<feature type="binding site" evidence="3">
    <location>
        <position position="30"/>
    </location>
    <ligand>
        <name>UDP-N-acetyl-alpha-D-muramoyl-L-alanyl-D-glutamate</name>
        <dbReference type="ChEBI" id="CHEBI:83900"/>
    </ligand>
</feature>
<feature type="binding site" evidence="3">
    <location>
        <position position="186"/>
    </location>
    <ligand>
        <name>UDP-N-acetyl-alpha-D-muramoyl-L-alanyl-D-glutamate</name>
        <dbReference type="ChEBI" id="CHEBI:83900"/>
    </ligand>
</feature>
<feature type="domain" description="Mur ligase central" evidence="6">
    <location>
        <begin position="107"/>
        <end position="306"/>
    </location>
</feature>
<dbReference type="Pfam" id="PF08245">
    <property type="entry name" value="Mur_ligase_M"/>
    <property type="match status" value="1"/>
</dbReference>
<keyword evidence="3" id="KW-0067">ATP-binding</keyword>
<dbReference type="SUPFAM" id="SSF53623">
    <property type="entry name" value="MurD-like peptide ligases, catalytic domain"/>
    <property type="match status" value="1"/>
</dbReference>
<reference evidence="7 8" key="1">
    <citation type="submission" date="2014-02" db="EMBL/GenBank/DDBJ databases">
        <authorList>
            <person name="Chen C."/>
            <person name="Conrad T.A."/>
            <person name="Zhou Z."/>
            <person name="Lai Z."/>
            <person name="Zhong G."/>
        </authorList>
    </citation>
    <scope>NUCLEOTIDE SEQUENCE [LARGE SCALE GENOMIC DNA]</scope>
    <source>
        <strain evidence="7 8">Nigg3-28</strain>
    </source>
</reference>
<evidence type="ECO:0000256" key="4">
    <source>
        <dbReference type="RuleBase" id="RU004135"/>
    </source>
</evidence>
<comment type="pathway">
    <text evidence="3 4">Cell wall biogenesis; peptidoglycan biosynthesis.</text>
</comment>
<evidence type="ECO:0000259" key="5">
    <source>
        <dbReference type="Pfam" id="PF02875"/>
    </source>
</evidence>
<feature type="modified residue" description="N6-carboxylysine" evidence="3">
    <location>
        <position position="218"/>
    </location>
</feature>
<gene>
    <name evidence="3" type="primary">murE</name>
    <name evidence="7" type="ORF">BD36_02905</name>
</gene>
<protein>
    <recommendedName>
        <fullName evidence="3">UDP-N-acetylmuramoyl-L-alanyl-D-glutamate--2,6-diaminopimelate ligase</fullName>
        <ecNumber evidence="3">6.3.2.13</ecNumber>
    </recommendedName>
    <alternativeName>
        <fullName evidence="3">Meso-A2pm-adding enzyme</fullName>
    </alternativeName>
    <alternativeName>
        <fullName evidence="3">Meso-diaminopimelate-adding enzyme</fullName>
    </alternativeName>
    <alternativeName>
        <fullName evidence="3">UDP-MurNAc-L-Ala-D-Glu:meso-diaminopimelate ligase</fullName>
    </alternativeName>
    <alternativeName>
        <fullName evidence="3">UDP-MurNAc-tripeptide synthetase</fullName>
    </alternativeName>
    <alternativeName>
        <fullName evidence="3">UDP-N-acetylmuramyl-tripeptide synthetase</fullName>
    </alternativeName>
</protein>
<dbReference type="AlphaFoldDB" id="A0A069ZXI4"/>
<evidence type="ECO:0000313" key="8">
    <source>
        <dbReference type="Proteomes" id="UP000260363"/>
    </source>
</evidence>
<feature type="binding site" evidence="3">
    <location>
        <begin position="109"/>
        <end position="115"/>
    </location>
    <ligand>
        <name>ATP</name>
        <dbReference type="ChEBI" id="CHEBI:30616"/>
    </ligand>
</feature>
<proteinExistence type="inferred from homology"/>
<keyword evidence="3" id="KW-0547">Nucleotide-binding</keyword>
<dbReference type="GO" id="GO:0051301">
    <property type="term" value="P:cell division"/>
    <property type="evidence" value="ECO:0007669"/>
    <property type="project" value="UniProtKB-KW"/>
</dbReference>
<feature type="binding site" evidence="3">
    <location>
        <position position="453"/>
    </location>
    <ligand>
        <name>meso-2,6-diaminopimelate</name>
        <dbReference type="ChEBI" id="CHEBI:57791"/>
    </ligand>
</feature>
<dbReference type="InterPro" id="IPR036615">
    <property type="entry name" value="Mur_ligase_C_dom_sf"/>
</dbReference>
<dbReference type="GO" id="GO:0000287">
    <property type="term" value="F:magnesium ion binding"/>
    <property type="evidence" value="ECO:0007669"/>
    <property type="project" value="UniProtKB-UniRule"/>
</dbReference>
<keyword evidence="3 4" id="KW-0133">Cell shape</keyword>
<dbReference type="STRING" id="83560.NC80_02720"/>
<comment type="caution">
    <text evidence="3">Lacks conserved residue(s) required for the propagation of feature annotation.</text>
</comment>
<comment type="PTM">
    <text evidence="3">Carboxylation is probably crucial for Mg(2+) binding and, consequently, for the gamma-phosphate positioning of ATP.</text>
</comment>
<keyword evidence="3" id="KW-0963">Cytoplasm</keyword>
<dbReference type="InterPro" id="IPR004101">
    <property type="entry name" value="Mur_ligase_C"/>
</dbReference>
<dbReference type="KEGG" id="cmm:NC80_02720"/>
<dbReference type="KEGG" id="cmx:DNC_02740"/>
<dbReference type="GO" id="GO:0009252">
    <property type="term" value="P:peptidoglycan biosynthetic process"/>
    <property type="evidence" value="ECO:0007669"/>
    <property type="project" value="UniProtKB-UniRule"/>
</dbReference>
<dbReference type="Gene3D" id="3.90.190.20">
    <property type="entry name" value="Mur ligase, C-terminal domain"/>
    <property type="match status" value="1"/>
</dbReference>
<dbReference type="InterPro" id="IPR013221">
    <property type="entry name" value="Mur_ligase_cen"/>
</dbReference>
<organism evidence="7 8">
    <name type="scientific">Chlamydia muridarum</name>
    <dbReference type="NCBI Taxonomy" id="83560"/>
    <lineage>
        <taxon>Bacteria</taxon>
        <taxon>Pseudomonadati</taxon>
        <taxon>Chlamydiota</taxon>
        <taxon>Chlamydiia</taxon>
        <taxon>Chlamydiales</taxon>
        <taxon>Chlamydiaceae</taxon>
        <taxon>Chlamydia/Chlamydophila group</taxon>
        <taxon>Chlamydia</taxon>
    </lineage>
</organism>
<evidence type="ECO:0000256" key="3">
    <source>
        <dbReference type="HAMAP-Rule" id="MF_00208"/>
    </source>
</evidence>
<dbReference type="NCBIfam" id="NF001126">
    <property type="entry name" value="PRK00139.1-4"/>
    <property type="match status" value="1"/>
</dbReference>
<keyword evidence="3 7" id="KW-0436">Ligase</keyword>
<dbReference type="RefSeq" id="WP_010230785.1">
    <property type="nucleotide sequence ID" value="NZ_CP007217.1"/>
</dbReference>
<dbReference type="SUPFAM" id="SSF53244">
    <property type="entry name" value="MurD-like peptide ligases, peptide-binding domain"/>
    <property type="match status" value="1"/>
</dbReference>
<keyword evidence="2 3" id="KW-0460">Magnesium</keyword>
<dbReference type="Proteomes" id="UP000260363">
    <property type="component" value="Chromosome"/>
</dbReference>
<dbReference type="GO" id="GO:0008765">
    <property type="term" value="F:UDP-N-acetylmuramoylalanyl-D-glutamate-2,6-diaminopimelate ligase activity"/>
    <property type="evidence" value="ECO:0007669"/>
    <property type="project" value="UniProtKB-UniRule"/>
</dbReference>
<comment type="function">
    <text evidence="3">Catalyzes the addition of meso-diaminopimelic acid to the nucleotide precursor UDP-N-acetylmuramoyl-L-alanyl-D-glutamate (UMAG) in the biosynthesis of bacterial cell-wall peptidoglycan.</text>
</comment>
<feature type="binding site" evidence="3">
    <location>
        <position position="178"/>
    </location>
    <ligand>
        <name>UDP-N-acetyl-alpha-D-muramoyl-L-alanyl-D-glutamate</name>
        <dbReference type="ChEBI" id="CHEBI:83900"/>
    </ligand>
</feature>
<dbReference type="HAMAP" id="MF_00208">
    <property type="entry name" value="MurE"/>
    <property type="match status" value="1"/>
</dbReference>
<dbReference type="GO" id="GO:0005737">
    <property type="term" value="C:cytoplasm"/>
    <property type="evidence" value="ECO:0007669"/>
    <property type="project" value="UniProtKB-SubCell"/>
</dbReference>
<dbReference type="PATRIC" id="fig|243161.6.peg.578"/>
<keyword evidence="3 4" id="KW-0132">Cell division</keyword>
<accession>A0A069ZXI4</accession>
<dbReference type="EC" id="6.3.2.13" evidence="3"/>
<dbReference type="GO" id="GO:0005524">
    <property type="term" value="F:ATP binding"/>
    <property type="evidence" value="ECO:0007669"/>
    <property type="project" value="UniProtKB-UniRule"/>
</dbReference>
<feature type="binding site" evidence="3">
    <location>
        <begin position="403"/>
        <end position="406"/>
    </location>
    <ligand>
        <name>meso-2,6-diaminopimelate</name>
        <dbReference type="ChEBI" id="CHEBI:57791"/>
    </ligand>
</feature>